<protein>
    <submittedName>
        <fullName evidence="1">Uncharacterized protein</fullName>
    </submittedName>
</protein>
<proteinExistence type="predicted"/>
<dbReference type="AlphaFoldDB" id="B4RQS7"/>
<dbReference type="KEGG" id="ngk:NGK_2283"/>
<dbReference type="EMBL" id="CP001050">
    <property type="protein sequence ID" value="ACF30887.1"/>
    <property type="molecule type" value="Genomic_DNA"/>
</dbReference>
<evidence type="ECO:0000313" key="2">
    <source>
        <dbReference type="Proteomes" id="UP000002564"/>
    </source>
</evidence>
<dbReference type="HOGENOM" id="CLU_3273193_0_0_4"/>
<dbReference type="Proteomes" id="UP000002564">
    <property type="component" value="Chromosome"/>
</dbReference>
<gene>
    <name evidence="1" type="ordered locus">NGK_2283</name>
</gene>
<name>B4RQS7_NEIG2</name>
<sequence>MVLVHEKILDSLKNQSHYLINRKYCQPSCRLNGYSAVSGGI</sequence>
<reference evidence="1 2" key="1">
    <citation type="journal article" date="2008" name="J. Bacteriol.">
        <title>Complete genome sequence of Neisseria gonorrhoeae NCCP11945.</title>
        <authorList>
            <person name="Chung G.T."/>
            <person name="Yoo J.S."/>
            <person name="Oh H.B."/>
            <person name="Lee Y.S."/>
            <person name="Cha S.H."/>
            <person name="Kim S.J."/>
            <person name="Yoo C.K."/>
        </authorList>
    </citation>
    <scope>NUCLEOTIDE SEQUENCE [LARGE SCALE GENOMIC DNA]</scope>
    <source>
        <strain evidence="1 2">NCCP11945</strain>
    </source>
</reference>
<organism evidence="1 2">
    <name type="scientific">Neisseria gonorrhoeae (strain NCCP11945)</name>
    <dbReference type="NCBI Taxonomy" id="521006"/>
    <lineage>
        <taxon>Bacteria</taxon>
        <taxon>Pseudomonadati</taxon>
        <taxon>Pseudomonadota</taxon>
        <taxon>Betaproteobacteria</taxon>
        <taxon>Neisseriales</taxon>
        <taxon>Neisseriaceae</taxon>
        <taxon>Neisseria</taxon>
    </lineage>
</organism>
<evidence type="ECO:0000313" key="1">
    <source>
        <dbReference type="EMBL" id="ACF30887.1"/>
    </source>
</evidence>
<accession>B4RQS7</accession>